<reference evidence="3 4" key="1">
    <citation type="submission" date="2019-02" db="EMBL/GenBank/DDBJ databases">
        <title>Deep-cultivation of Planctomycetes and their phenomic and genomic characterization uncovers novel biology.</title>
        <authorList>
            <person name="Wiegand S."/>
            <person name="Jogler M."/>
            <person name="Boedeker C."/>
            <person name="Pinto D."/>
            <person name="Vollmers J."/>
            <person name="Rivas-Marin E."/>
            <person name="Kohn T."/>
            <person name="Peeters S.H."/>
            <person name="Heuer A."/>
            <person name="Rast P."/>
            <person name="Oberbeckmann S."/>
            <person name="Bunk B."/>
            <person name="Jeske O."/>
            <person name="Meyerdierks A."/>
            <person name="Storesund J.E."/>
            <person name="Kallscheuer N."/>
            <person name="Luecker S."/>
            <person name="Lage O.M."/>
            <person name="Pohl T."/>
            <person name="Merkel B.J."/>
            <person name="Hornburger P."/>
            <person name="Mueller R.-W."/>
            <person name="Bruemmer F."/>
            <person name="Labrenz M."/>
            <person name="Spormann A.M."/>
            <person name="Op Den Camp H."/>
            <person name="Overmann J."/>
            <person name="Amann R."/>
            <person name="Jetten M.S.M."/>
            <person name="Mascher T."/>
            <person name="Medema M.H."/>
            <person name="Devos D.P."/>
            <person name="Kaster A.-K."/>
            <person name="Ovreas L."/>
            <person name="Rohde M."/>
            <person name="Galperin M.Y."/>
            <person name="Jogler C."/>
        </authorList>
    </citation>
    <scope>NUCLEOTIDE SEQUENCE [LARGE SCALE GENOMIC DNA]</scope>
    <source>
        <strain evidence="3 4">Pan14r</strain>
    </source>
</reference>
<feature type="region of interest" description="Disordered" evidence="1">
    <location>
        <begin position="1"/>
        <end position="47"/>
    </location>
</feature>
<feature type="transmembrane region" description="Helical" evidence="2">
    <location>
        <begin position="77"/>
        <end position="96"/>
    </location>
</feature>
<dbReference type="Proteomes" id="UP000317238">
    <property type="component" value="Unassembled WGS sequence"/>
</dbReference>
<keyword evidence="2" id="KW-0472">Membrane</keyword>
<evidence type="ECO:0000256" key="2">
    <source>
        <dbReference type="SAM" id="Phobius"/>
    </source>
</evidence>
<dbReference type="RefSeq" id="WP_146438771.1">
    <property type="nucleotide sequence ID" value="NZ_SJPL01000001.1"/>
</dbReference>
<proteinExistence type="predicted"/>
<dbReference type="EMBL" id="SJPL01000001">
    <property type="protein sequence ID" value="TWT69269.1"/>
    <property type="molecule type" value="Genomic_DNA"/>
</dbReference>
<accession>A0A5C5Y384</accession>
<gene>
    <name evidence="3" type="ORF">Pan14r_15540</name>
</gene>
<protein>
    <submittedName>
        <fullName evidence="3">Uncharacterized protein</fullName>
    </submittedName>
</protein>
<dbReference type="AlphaFoldDB" id="A0A5C5Y384"/>
<keyword evidence="2" id="KW-0812">Transmembrane</keyword>
<dbReference type="OrthoDB" id="9936327at2"/>
<organism evidence="3 4">
    <name type="scientific">Crateriforma conspicua</name>
    <dbReference type="NCBI Taxonomy" id="2527996"/>
    <lineage>
        <taxon>Bacteria</taxon>
        <taxon>Pseudomonadati</taxon>
        <taxon>Planctomycetota</taxon>
        <taxon>Planctomycetia</taxon>
        <taxon>Planctomycetales</taxon>
        <taxon>Planctomycetaceae</taxon>
        <taxon>Crateriforma</taxon>
    </lineage>
</organism>
<feature type="transmembrane region" description="Helical" evidence="2">
    <location>
        <begin position="51"/>
        <end position="71"/>
    </location>
</feature>
<evidence type="ECO:0000313" key="4">
    <source>
        <dbReference type="Proteomes" id="UP000317238"/>
    </source>
</evidence>
<keyword evidence="4" id="KW-1185">Reference proteome</keyword>
<comment type="caution">
    <text evidence="3">The sequence shown here is derived from an EMBL/GenBank/DDBJ whole genome shotgun (WGS) entry which is preliminary data.</text>
</comment>
<name>A0A5C5Y384_9PLAN</name>
<evidence type="ECO:0000313" key="3">
    <source>
        <dbReference type="EMBL" id="TWT69269.1"/>
    </source>
</evidence>
<sequence length="130" mass="13245">MTNHPQDAETAAANDDSSPRRGSPFAEQEPVVFAKTRAQGRGRDSSPPLDVGVLPATALGAVAASIAVIPFAAACYWLFPGGGMLVAPLGALLAALGTVSPRSKTSVVMLLLHLGLFAACFQQTVMAAGI</sequence>
<evidence type="ECO:0000256" key="1">
    <source>
        <dbReference type="SAM" id="MobiDB-lite"/>
    </source>
</evidence>
<keyword evidence="2" id="KW-1133">Transmembrane helix</keyword>
<feature type="transmembrane region" description="Helical" evidence="2">
    <location>
        <begin position="108"/>
        <end position="128"/>
    </location>
</feature>